<dbReference type="Proteomes" id="UP000766486">
    <property type="component" value="Unassembled WGS sequence"/>
</dbReference>
<dbReference type="EMBL" id="CABFNS010000381">
    <property type="protein sequence ID" value="VUC21389.1"/>
    <property type="molecule type" value="Genomic_DNA"/>
</dbReference>
<name>A0ABY6TRY5_BIOOC</name>
<keyword evidence="3" id="KW-1185">Reference proteome</keyword>
<reference evidence="2 3" key="1">
    <citation type="submission" date="2019-06" db="EMBL/GenBank/DDBJ databases">
        <authorList>
            <person name="Broberg M."/>
        </authorList>
    </citation>
    <scope>NUCLEOTIDE SEQUENCE [LARGE SCALE GENOMIC DNA]</scope>
</reference>
<comment type="caution">
    <text evidence="2">The sequence shown here is derived from an EMBL/GenBank/DDBJ whole genome shotgun (WGS) entry which is preliminary data.</text>
</comment>
<protein>
    <submittedName>
        <fullName evidence="2">Uncharacterized protein</fullName>
    </submittedName>
</protein>
<accession>A0ABY6TRY5</accession>
<feature type="compositionally biased region" description="Low complexity" evidence="1">
    <location>
        <begin position="26"/>
        <end position="44"/>
    </location>
</feature>
<proteinExistence type="predicted"/>
<feature type="region of interest" description="Disordered" evidence="1">
    <location>
        <begin position="1"/>
        <end position="67"/>
    </location>
</feature>
<evidence type="ECO:0000313" key="3">
    <source>
        <dbReference type="Proteomes" id="UP000766486"/>
    </source>
</evidence>
<evidence type="ECO:0000256" key="1">
    <source>
        <dbReference type="SAM" id="MobiDB-lite"/>
    </source>
</evidence>
<gene>
    <name evidence="2" type="ORF">CLO192961_LOCUS51671</name>
</gene>
<organism evidence="2 3">
    <name type="scientific">Bionectria ochroleuca</name>
    <name type="common">Gliocladium roseum</name>
    <dbReference type="NCBI Taxonomy" id="29856"/>
    <lineage>
        <taxon>Eukaryota</taxon>
        <taxon>Fungi</taxon>
        <taxon>Dikarya</taxon>
        <taxon>Ascomycota</taxon>
        <taxon>Pezizomycotina</taxon>
        <taxon>Sordariomycetes</taxon>
        <taxon>Hypocreomycetidae</taxon>
        <taxon>Hypocreales</taxon>
        <taxon>Bionectriaceae</taxon>
        <taxon>Clonostachys</taxon>
    </lineage>
</organism>
<sequence length="258" mass="28825">MLFGHSFSQKRKCSKRPRDLHIRKVSFSGSEVSGSSLDSSSTASACTAIPPSQYRDSTASPHHPPPRLYERPFIAIPDRRHTAQPTTFYDSDVIDDVDDDMDDELGDVTEIDEDQFHLEMPPHTCSLDVADDDDDDYFYMAATKRPQINRSRWSESTIQTIATEMSRRSSMASIASIASSIHSTIDESEVPPVLIELPSSFSNLQQPRAHSVPGATKRPGMVHMDGVESFIKRGGWKRRGIVFHGEEIYSDCDGFSLI</sequence>
<evidence type="ECO:0000313" key="2">
    <source>
        <dbReference type="EMBL" id="VUC21389.1"/>
    </source>
</evidence>